<dbReference type="AlphaFoldDB" id="A0A663E5A9"/>
<dbReference type="Ensembl" id="ENSACCT00020007693.1">
    <property type="protein sequence ID" value="ENSACCP00020007365.1"/>
    <property type="gene ID" value="ENSACCG00020005015.1"/>
</dbReference>
<dbReference type="GO" id="GO:0043130">
    <property type="term" value="F:ubiquitin binding"/>
    <property type="evidence" value="ECO:0007669"/>
    <property type="project" value="InterPro"/>
</dbReference>
<evidence type="ECO:0000313" key="4">
    <source>
        <dbReference type="Ensembl" id="ENSACCP00020007365.1"/>
    </source>
</evidence>
<feature type="compositionally biased region" description="Low complexity" evidence="1">
    <location>
        <begin position="27"/>
        <end position="38"/>
    </location>
</feature>
<gene>
    <name evidence="4" type="primary">SMARCAD1</name>
</gene>
<feature type="domain" description="CUE" evidence="3">
    <location>
        <begin position="155"/>
        <end position="197"/>
    </location>
</feature>
<evidence type="ECO:0000256" key="2">
    <source>
        <dbReference type="SAM" id="Phobius"/>
    </source>
</evidence>
<keyword evidence="2" id="KW-0812">Transmembrane</keyword>
<name>A0A663E5A9_AQUCH</name>
<sequence length="252" mass="28117">MSLYNLDRFRFERKRKNAEQETVSPSGAQAQAASSAAGGAAGGDEDEATDDSNRPDTPGSDVTEITETPEAKRTRKRSYFKHRRGVQFLDVSSDSEDEEPRNFSAAKENRAPRRDAVVISEQSDDDEQPEDELPQLAYVNGGDQLPAVKSVEEDIRDAKLQTLKELFPQKTDQELLQLIESARTMDEAIAAGLKFNDEAASRKRKLKGSPTNCKTRNEQVTKKPKANYHLWICIPIACSLLLWKWLVAGSSM</sequence>
<reference evidence="4" key="2">
    <citation type="submission" date="2025-08" db="UniProtKB">
        <authorList>
            <consortium name="Ensembl"/>
        </authorList>
    </citation>
    <scope>IDENTIFICATION</scope>
</reference>
<evidence type="ECO:0000256" key="1">
    <source>
        <dbReference type="SAM" id="MobiDB-lite"/>
    </source>
</evidence>
<feature type="region of interest" description="Disordered" evidence="1">
    <location>
        <begin position="12"/>
        <end position="115"/>
    </location>
</feature>
<evidence type="ECO:0000313" key="5">
    <source>
        <dbReference type="Proteomes" id="UP000472275"/>
    </source>
</evidence>
<keyword evidence="5" id="KW-1185">Reference proteome</keyword>
<accession>A0A663E5A9</accession>
<dbReference type="Proteomes" id="UP000472275">
    <property type="component" value="Chromosome 1"/>
</dbReference>
<dbReference type="PROSITE" id="PS51140">
    <property type="entry name" value="CUE"/>
    <property type="match status" value="1"/>
</dbReference>
<keyword evidence="2" id="KW-1133">Transmembrane helix</keyword>
<organism evidence="4 5">
    <name type="scientific">Aquila chrysaetos chrysaetos</name>
    <dbReference type="NCBI Taxonomy" id="223781"/>
    <lineage>
        <taxon>Eukaryota</taxon>
        <taxon>Metazoa</taxon>
        <taxon>Chordata</taxon>
        <taxon>Craniata</taxon>
        <taxon>Vertebrata</taxon>
        <taxon>Euteleostomi</taxon>
        <taxon>Archelosauria</taxon>
        <taxon>Archosauria</taxon>
        <taxon>Dinosauria</taxon>
        <taxon>Saurischia</taxon>
        <taxon>Theropoda</taxon>
        <taxon>Coelurosauria</taxon>
        <taxon>Aves</taxon>
        <taxon>Neognathae</taxon>
        <taxon>Neoaves</taxon>
        <taxon>Telluraves</taxon>
        <taxon>Accipitrimorphae</taxon>
        <taxon>Accipitriformes</taxon>
        <taxon>Accipitridae</taxon>
        <taxon>Accipitrinae</taxon>
        <taxon>Aquila</taxon>
    </lineage>
</organism>
<reference evidence="4" key="1">
    <citation type="submission" date="2021-03" db="EMBL/GenBank/DDBJ databases">
        <authorList>
            <consortium name="Wellcome Sanger Institute Data Sharing"/>
        </authorList>
    </citation>
    <scope>NUCLEOTIDE SEQUENCE [LARGE SCALE GENOMIC DNA]</scope>
</reference>
<feature type="compositionally biased region" description="Basic residues" evidence="1">
    <location>
        <begin position="73"/>
        <end position="85"/>
    </location>
</feature>
<feature type="transmembrane region" description="Helical" evidence="2">
    <location>
        <begin position="228"/>
        <end position="246"/>
    </location>
</feature>
<protein>
    <submittedName>
        <fullName evidence="4">SNF2 related chromatin remodeling ATPase with DExD box 1</fullName>
    </submittedName>
</protein>
<reference evidence="4" key="3">
    <citation type="submission" date="2025-09" db="UniProtKB">
        <authorList>
            <consortium name="Ensembl"/>
        </authorList>
    </citation>
    <scope>IDENTIFICATION</scope>
</reference>
<evidence type="ECO:0000259" key="3">
    <source>
        <dbReference type="PROSITE" id="PS51140"/>
    </source>
</evidence>
<dbReference type="GeneTree" id="ENSGT00910000144252"/>
<proteinExistence type="predicted"/>
<dbReference type="InterPro" id="IPR003892">
    <property type="entry name" value="CUE"/>
</dbReference>
<keyword evidence="2" id="KW-0472">Membrane</keyword>